<gene>
    <name evidence="2" type="ORF">PIB30_086624</name>
</gene>
<evidence type="ECO:0000256" key="1">
    <source>
        <dbReference type="SAM" id="MobiDB-lite"/>
    </source>
</evidence>
<reference evidence="2 3" key="1">
    <citation type="journal article" date="2023" name="Plants (Basel)">
        <title>Bridging the Gap: Combining Genomics and Transcriptomics Approaches to Understand Stylosanthes scabra, an Orphan Legume from the Brazilian Caatinga.</title>
        <authorList>
            <person name="Ferreira-Neto J.R.C."/>
            <person name="da Silva M.D."/>
            <person name="Binneck E."/>
            <person name="de Melo N.F."/>
            <person name="da Silva R.H."/>
            <person name="de Melo A.L.T.M."/>
            <person name="Pandolfi V."/>
            <person name="Bustamante F.O."/>
            <person name="Brasileiro-Vidal A.C."/>
            <person name="Benko-Iseppon A.M."/>
        </authorList>
    </citation>
    <scope>NUCLEOTIDE SEQUENCE [LARGE SCALE GENOMIC DNA]</scope>
    <source>
        <tissue evidence="2">Leaves</tissue>
    </source>
</reference>
<organism evidence="2 3">
    <name type="scientific">Stylosanthes scabra</name>
    <dbReference type="NCBI Taxonomy" id="79078"/>
    <lineage>
        <taxon>Eukaryota</taxon>
        <taxon>Viridiplantae</taxon>
        <taxon>Streptophyta</taxon>
        <taxon>Embryophyta</taxon>
        <taxon>Tracheophyta</taxon>
        <taxon>Spermatophyta</taxon>
        <taxon>Magnoliopsida</taxon>
        <taxon>eudicotyledons</taxon>
        <taxon>Gunneridae</taxon>
        <taxon>Pentapetalae</taxon>
        <taxon>rosids</taxon>
        <taxon>fabids</taxon>
        <taxon>Fabales</taxon>
        <taxon>Fabaceae</taxon>
        <taxon>Papilionoideae</taxon>
        <taxon>50 kb inversion clade</taxon>
        <taxon>dalbergioids sensu lato</taxon>
        <taxon>Dalbergieae</taxon>
        <taxon>Pterocarpus clade</taxon>
        <taxon>Stylosanthes</taxon>
    </lineage>
</organism>
<sequence>MARTRSTPLAKGKAKLYRPPTRASPRLAALRSQGTVQPQPEAPVTPTVSIPKPSLPPKKRPIPREVREGTSKAATTHIRRHSQRLAALSRVSRQAPKDQELEIFHPHGTSMGIWTTGRKRSQQEAPKLVAMDPHQRRTRCIAAPHLHRGPCNFQVWGEHSAQTAWKQKGQLFQPSS</sequence>
<evidence type="ECO:0000313" key="2">
    <source>
        <dbReference type="EMBL" id="MED6188506.1"/>
    </source>
</evidence>
<evidence type="ECO:0000313" key="3">
    <source>
        <dbReference type="Proteomes" id="UP001341840"/>
    </source>
</evidence>
<feature type="region of interest" description="Disordered" evidence="1">
    <location>
        <begin position="1"/>
        <end position="80"/>
    </location>
</feature>
<proteinExistence type="predicted"/>
<protein>
    <submittedName>
        <fullName evidence="2">Uncharacterized protein</fullName>
    </submittedName>
</protein>
<keyword evidence="3" id="KW-1185">Reference proteome</keyword>
<accession>A0ABU6WRI4</accession>
<comment type="caution">
    <text evidence="2">The sequence shown here is derived from an EMBL/GenBank/DDBJ whole genome shotgun (WGS) entry which is preliminary data.</text>
</comment>
<dbReference type="EMBL" id="JASCZI010182734">
    <property type="protein sequence ID" value="MED6188506.1"/>
    <property type="molecule type" value="Genomic_DNA"/>
</dbReference>
<name>A0ABU6WRI4_9FABA</name>
<dbReference type="Proteomes" id="UP001341840">
    <property type="component" value="Unassembled WGS sequence"/>
</dbReference>